<keyword evidence="2" id="KW-1185">Reference proteome</keyword>
<name>A0AAE0FTM1_9CHLO</name>
<evidence type="ECO:0000313" key="2">
    <source>
        <dbReference type="Proteomes" id="UP001190700"/>
    </source>
</evidence>
<sequence>MKKNAGGKPTFPDQWNAERGQSTWKMALGRVKAVVGRWMDTKWVLFATLGVPWTPSSVKRRKTKAVRREARRNAENVEAHAEGFATDIRRIG</sequence>
<accession>A0AAE0FTM1</accession>
<dbReference type="EMBL" id="LGRX02013809">
    <property type="protein sequence ID" value="KAK3265603.1"/>
    <property type="molecule type" value="Genomic_DNA"/>
</dbReference>
<dbReference type="AlphaFoldDB" id="A0AAE0FTM1"/>
<reference evidence="1 2" key="1">
    <citation type="journal article" date="2015" name="Genome Biol. Evol.">
        <title>Comparative Genomics of a Bacterivorous Green Alga Reveals Evolutionary Causalities and Consequences of Phago-Mixotrophic Mode of Nutrition.</title>
        <authorList>
            <person name="Burns J.A."/>
            <person name="Paasch A."/>
            <person name="Narechania A."/>
            <person name="Kim E."/>
        </authorList>
    </citation>
    <scope>NUCLEOTIDE SEQUENCE [LARGE SCALE GENOMIC DNA]</scope>
    <source>
        <strain evidence="1 2">PLY_AMNH</strain>
    </source>
</reference>
<comment type="caution">
    <text evidence="1">The sequence shown here is derived from an EMBL/GenBank/DDBJ whole genome shotgun (WGS) entry which is preliminary data.</text>
</comment>
<organism evidence="1 2">
    <name type="scientific">Cymbomonas tetramitiformis</name>
    <dbReference type="NCBI Taxonomy" id="36881"/>
    <lineage>
        <taxon>Eukaryota</taxon>
        <taxon>Viridiplantae</taxon>
        <taxon>Chlorophyta</taxon>
        <taxon>Pyramimonadophyceae</taxon>
        <taxon>Pyramimonadales</taxon>
        <taxon>Pyramimonadaceae</taxon>
        <taxon>Cymbomonas</taxon>
    </lineage>
</organism>
<gene>
    <name evidence="1" type="ORF">CYMTET_25726</name>
</gene>
<protein>
    <submittedName>
        <fullName evidence="1">Uncharacterized protein</fullName>
    </submittedName>
</protein>
<dbReference type="Proteomes" id="UP001190700">
    <property type="component" value="Unassembled WGS sequence"/>
</dbReference>
<evidence type="ECO:0000313" key="1">
    <source>
        <dbReference type="EMBL" id="KAK3265603.1"/>
    </source>
</evidence>
<proteinExistence type="predicted"/>